<dbReference type="RefSeq" id="WP_077494276.1">
    <property type="nucleotide sequence ID" value="NZ_MLHG01000047.1"/>
</dbReference>
<gene>
    <name evidence="1" type="ORF">BKK47_07535</name>
</gene>
<sequence length="82" mass="9745">MPNITFYLKLTVDDQEFEYALTEEATENEMLSSERPQLFFDSLCRQVEKRVNTKKLNHRLSEISIDDKVSEPYLKKRQAKNC</sequence>
<dbReference type="Proteomes" id="UP000189426">
    <property type="component" value="Unassembled WGS sequence"/>
</dbReference>
<dbReference type="EMBL" id="MLHG01000047">
    <property type="protein sequence ID" value="OOF39061.1"/>
    <property type="molecule type" value="Genomic_DNA"/>
</dbReference>
<name>A0A1V3IEV5_9PAST</name>
<proteinExistence type="predicted"/>
<accession>A0A1V3IEV5</accession>
<reference evidence="1 2" key="1">
    <citation type="submission" date="2016-10" db="EMBL/GenBank/DDBJ databases">
        <title>Rodentibacter gen. nov. and new species.</title>
        <authorList>
            <person name="Christensen H."/>
        </authorList>
    </citation>
    <scope>NUCLEOTIDE SEQUENCE [LARGE SCALE GENOMIC DNA]</scope>
    <source>
        <strain evidence="1 2">Ppn418</strain>
    </source>
</reference>
<evidence type="ECO:0000313" key="1">
    <source>
        <dbReference type="EMBL" id="OOF39061.1"/>
    </source>
</evidence>
<keyword evidence="2" id="KW-1185">Reference proteome</keyword>
<organism evidence="1 2">
    <name type="scientific">Rodentibacter mrazii</name>
    <dbReference type="NCBI Taxonomy" id="1908257"/>
    <lineage>
        <taxon>Bacteria</taxon>
        <taxon>Pseudomonadati</taxon>
        <taxon>Pseudomonadota</taxon>
        <taxon>Gammaproteobacteria</taxon>
        <taxon>Pasteurellales</taxon>
        <taxon>Pasteurellaceae</taxon>
        <taxon>Rodentibacter</taxon>
    </lineage>
</organism>
<dbReference type="AlphaFoldDB" id="A0A1V3IEV5"/>
<evidence type="ECO:0000313" key="2">
    <source>
        <dbReference type="Proteomes" id="UP000189426"/>
    </source>
</evidence>
<comment type="caution">
    <text evidence="1">The sequence shown here is derived from an EMBL/GenBank/DDBJ whole genome shotgun (WGS) entry which is preliminary data.</text>
</comment>
<protein>
    <submittedName>
        <fullName evidence="1">Uncharacterized protein</fullName>
    </submittedName>
</protein>